<evidence type="ECO:0000313" key="3">
    <source>
        <dbReference type="EMBL" id="PJN69510.1"/>
    </source>
</evidence>
<evidence type="ECO:0000313" key="4">
    <source>
        <dbReference type="Proteomes" id="UP000236165"/>
    </source>
</evidence>
<evidence type="ECO:0000256" key="2">
    <source>
        <dbReference type="SAM" id="Phobius"/>
    </source>
</evidence>
<evidence type="ECO:0000256" key="1">
    <source>
        <dbReference type="SAM" id="MobiDB-lite"/>
    </source>
</evidence>
<feature type="region of interest" description="Disordered" evidence="1">
    <location>
        <begin position="66"/>
        <end position="111"/>
    </location>
</feature>
<keyword evidence="2" id="KW-1133">Transmembrane helix</keyword>
<dbReference type="KEGG" id="bmyo:BG05_5763"/>
<feature type="transmembrane region" description="Helical" evidence="2">
    <location>
        <begin position="35"/>
        <end position="57"/>
    </location>
</feature>
<keyword evidence="2" id="KW-0472">Membrane</keyword>
<keyword evidence="2" id="KW-0812">Transmembrane</keyword>
<reference evidence="3 4" key="1">
    <citation type="submission" date="2016-10" db="EMBL/GenBank/DDBJ databases">
        <title>Genome Sequence of Bacillus weihenstephanensis GM6LP.</title>
        <authorList>
            <person name="Poehlein A."/>
            <person name="Wemheuer F."/>
            <person name="Hollensteiner J."/>
            <person name="Wemheuer B."/>
        </authorList>
    </citation>
    <scope>NUCLEOTIDE SEQUENCE [LARGE SCALE GENOMIC DNA]</scope>
    <source>
        <strain evidence="3 4">GM6LP</strain>
    </source>
</reference>
<dbReference type="AlphaFoldDB" id="A0AAP8GXC6"/>
<gene>
    <name evidence="3" type="ORF">BACWE_36110</name>
</gene>
<proteinExistence type="predicted"/>
<feature type="compositionally biased region" description="Basic and acidic residues" evidence="1">
    <location>
        <begin position="66"/>
        <end position="84"/>
    </location>
</feature>
<name>A0AAP8GXC6_BACMY</name>
<comment type="caution">
    <text evidence="3">The sequence shown here is derived from an EMBL/GenBank/DDBJ whole genome shotgun (WGS) entry which is preliminary data.</text>
</comment>
<feature type="compositionally biased region" description="Acidic residues" evidence="1">
    <location>
        <begin position="85"/>
        <end position="94"/>
    </location>
</feature>
<dbReference type="Proteomes" id="UP000236165">
    <property type="component" value="Unassembled WGS sequence"/>
</dbReference>
<organism evidence="3 4">
    <name type="scientific">Bacillus mycoides</name>
    <dbReference type="NCBI Taxonomy" id="1405"/>
    <lineage>
        <taxon>Bacteria</taxon>
        <taxon>Bacillati</taxon>
        <taxon>Bacillota</taxon>
        <taxon>Bacilli</taxon>
        <taxon>Bacillales</taxon>
        <taxon>Bacillaceae</taxon>
        <taxon>Bacillus</taxon>
        <taxon>Bacillus cereus group</taxon>
    </lineage>
</organism>
<sequence>MIIVIVIILIYIFCTFAGGLAIKDIPELFKTIPTLFQTTVTILVVFWFFIGGAVGVAKIMSLITDSKPHEGCSTDSDCLRKYGDDSNEEDDYPEDNGGKSSPGIHSVDGYYRKDGTYVEPYIRSNPDGDPSNNLRR</sequence>
<accession>A0AAP8GXC6</accession>
<feature type="region of interest" description="Disordered" evidence="1">
    <location>
        <begin position="117"/>
        <end position="136"/>
    </location>
</feature>
<dbReference type="EMBL" id="MKZQ01000043">
    <property type="protein sequence ID" value="PJN69510.1"/>
    <property type="molecule type" value="Genomic_DNA"/>
</dbReference>
<protein>
    <submittedName>
        <fullName evidence="3">Uncharacterized protein</fullName>
    </submittedName>
</protein>